<gene>
    <name evidence="1" type="ORF">EIP91_004867</name>
</gene>
<organism evidence="1 2">
    <name type="scientific">Steccherinum ochraceum</name>
    <dbReference type="NCBI Taxonomy" id="92696"/>
    <lineage>
        <taxon>Eukaryota</taxon>
        <taxon>Fungi</taxon>
        <taxon>Dikarya</taxon>
        <taxon>Basidiomycota</taxon>
        <taxon>Agaricomycotina</taxon>
        <taxon>Agaricomycetes</taxon>
        <taxon>Polyporales</taxon>
        <taxon>Steccherinaceae</taxon>
        <taxon>Steccherinum</taxon>
    </lineage>
</organism>
<accession>A0A4R0RB26</accession>
<reference evidence="1 2" key="1">
    <citation type="submission" date="2018-11" db="EMBL/GenBank/DDBJ databases">
        <title>Genome assembly of Steccherinum ochraceum LE-BIN_3174, the white-rot fungus of the Steccherinaceae family (The Residual Polyporoid clade, Polyporales, Basidiomycota).</title>
        <authorList>
            <person name="Fedorova T.V."/>
            <person name="Glazunova O.A."/>
            <person name="Landesman E.O."/>
            <person name="Moiseenko K.V."/>
            <person name="Psurtseva N.V."/>
            <person name="Savinova O.S."/>
            <person name="Shakhova N.V."/>
            <person name="Tyazhelova T.V."/>
            <person name="Vasina D.V."/>
        </authorList>
    </citation>
    <scope>NUCLEOTIDE SEQUENCE [LARGE SCALE GENOMIC DNA]</scope>
    <source>
        <strain evidence="1 2">LE-BIN_3174</strain>
    </source>
</reference>
<evidence type="ECO:0000313" key="1">
    <source>
        <dbReference type="EMBL" id="TCD63853.1"/>
    </source>
</evidence>
<dbReference type="AlphaFoldDB" id="A0A4R0RB26"/>
<comment type="caution">
    <text evidence="1">The sequence shown here is derived from an EMBL/GenBank/DDBJ whole genome shotgun (WGS) entry which is preliminary data.</text>
</comment>
<name>A0A4R0RB26_9APHY</name>
<sequence length="166" mass="16764">MKSLNLQLKPPTILVLDLPDNISPSMNYKITSFIFALAIAAGVQAASIAPAAAPDPAPRPICYSGLGESCVPGGDSAICCIDGSCLPVDGQFTMYLKLAGFIFALAMAAGIPASPAPAAAPEPEPQNLCMFGFGSVCIPGESSPLCCGGGTTCVFVPSAGTSECQF</sequence>
<keyword evidence="2" id="KW-1185">Reference proteome</keyword>
<dbReference type="Proteomes" id="UP000292702">
    <property type="component" value="Unassembled WGS sequence"/>
</dbReference>
<proteinExistence type="predicted"/>
<evidence type="ECO:0000313" key="2">
    <source>
        <dbReference type="Proteomes" id="UP000292702"/>
    </source>
</evidence>
<dbReference type="EMBL" id="RWJN01000270">
    <property type="protein sequence ID" value="TCD63853.1"/>
    <property type="molecule type" value="Genomic_DNA"/>
</dbReference>
<protein>
    <submittedName>
        <fullName evidence="1">Uncharacterized protein</fullName>
    </submittedName>
</protein>